<reference evidence="3 4" key="1">
    <citation type="submission" date="2016-10" db="EMBL/GenBank/DDBJ databases">
        <authorList>
            <person name="de Groot N.N."/>
        </authorList>
    </citation>
    <scope>NUCLEOTIDE SEQUENCE [LARGE SCALE GENOMIC DNA]</scope>
    <source>
        <strain evidence="3 4">DSM 18979</strain>
    </source>
</reference>
<dbReference type="Pfam" id="PF17802">
    <property type="entry name" value="SpaA"/>
    <property type="match status" value="1"/>
</dbReference>
<dbReference type="PANTHER" id="PTHR37806">
    <property type="entry name" value="LMO0724 PROTEIN"/>
    <property type="match status" value="1"/>
</dbReference>
<dbReference type="PANTHER" id="PTHR37806:SF1">
    <property type="entry name" value="PEPTIDASE C39-LIKE DOMAIN-CONTAINING PROTEIN"/>
    <property type="match status" value="1"/>
</dbReference>
<evidence type="ECO:0000313" key="3">
    <source>
        <dbReference type="EMBL" id="SET17034.1"/>
    </source>
</evidence>
<protein>
    <submittedName>
        <fullName evidence="3">Uncharacterized protein YvpB</fullName>
    </submittedName>
</protein>
<dbReference type="InterPro" id="IPR039564">
    <property type="entry name" value="Peptidase_C39-like"/>
</dbReference>
<organism evidence="3 4">
    <name type="scientific">Natronincola peptidivorans</name>
    <dbReference type="NCBI Taxonomy" id="426128"/>
    <lineage>
        <taxon>Bacteria</taxon>
        <taxon>Bacillati</taxon>
        <taxon>Bacillota</taxon>
        <taxon>Clostridia</taxon>
        <taxon>Peptostreptococcales</taxon>
        <taxon>Natronincolaceae</taxon>
        <taxon>Natronincola</taxon>
    </lineage>
</organism>
<dbReference type="RefSeq" id="WP_090441890.1">
    <property type="nucleotide sequence ID" value="NZ_FOHU01000005.1"/>
</dbReference>
<dbReference type="Gene3D" id="2.60.40.10">
    <property type="entry name" value="Immunoglobulins"/>
    <property type="match status" value="1"/>
</dbReference>
<evidence type="ECO:0000259" key="1">
    <source>
        <dbReference type="Pfam" id="PF13529"/>
    </source>
</evidence>
<dbReference type="OrthoDB" id="1164310at2"/>
<dbReference type="InterPro" id="IPR013783">
    <property type="entry name" value="Ig-like_fold"/>
</dbReference>
<dbReference type="STRING" id="426128.SAMN05660297_01584"/>
<feature type="domain" description="Peptidase C39-like" evidence="1">
    <location>
        <begin position="153"/>
        <end position="319"/>
    </location>
</feature>
<dbReference type="AlphaFoldDB" id="A0A1I0CCF4"/>
<dbReference type="Proteomes" id="UP000199568">
    <property type="component" value="Unassembled WGS sequence"/>
</dbReference>
<evidence type="ECO:0000259" key="2">
    <source>
        <dbReference type="Pfam" id="PF17802"/>
    </source>
</evidence>
<evidence type="ECO:0000313" key="4">
    <source>
        <dbReference type="Proteomes" id="UP000199568"/>
    </source>
</evidence>
<dbReference type="Gene3D" id="3.90.70.10">
    <property type="entry name" value="Cysteine proteinases"/>
    <property type="match status" value="1"/>
</dbReference>
<proteinExistence type="predicted"/>
<keyword evidence="4" id="KW-1185">Reference proteome</keyword>
<dbReference type="Pfam" id="PF13529">
    <property type="entry name" value="Peptidase_C39_2"/>
    <property type="match status" value="1"/>
</dbReference>
<feature type="domain" description="SpaA-like prealbumin fold" evidence="2">
    <location>
        <begin position="41"/>
        <end position="128"/>
    </location>
</feature>
<name>A0A1I0CCF4_9FIRM</name>
<sequence>MKVIIRLTLLILCLVLIGVGIYTFASNLIEQPIEIIEIKQGSITIINMDDTTELPIKNSEYTITKLESGDIVERLITDQEGKATSALYDYDMEFEIRQVKVPSIYQIDNEAVIDIKISEDNYEFVTKNKIHQHIEAFLRTADGEYVINEVYIPVPTVMQKPELPNGCEITALTAVLNYLGYDVSKTEMADSYLPQQAFFREGDKLFGANPYIAFAGNPRDQNGFFVYAPPIVEAANSYIETMGGTHTAVDISKSTREEIIQELNNGNPIVIWSTIDQRTARFNYSWYLIENGEYFQAATNLHALVINGYVEDKVHVMDPLEGQILYDADTFFEHYYGLGSVAVAVY</sequence>
<gene>
    <name evidence="3" type="ORF">SAMN05660297_01584</name>
</gene>
<dbReference type="InterPro" id="IPR041033">
    <property type="entry name" value="SpaA_PFL_dom_1"/>
</dbReference>
<accession>A0A1I0CCF4</accession>
<dbReference type="EMBL" id="FOHU01000005">
    <property type="protein sequence ID" value="SET17034.1"/>
    <property type="molecule type" value="Genomic_DNA"/>
</dbReference>